<organism evidence="1 2">
    <name type="scientific">Bacteroides sedimenti</name>
    <dbReference type="NCBI Taxonomy" id="2136147"/>
    <lineage>
        <taxon>Bacteria</taxon>
        <taxon>Pseudomonadati</taxon>
        <taxon>Bacteroidota</taxon>
        <taxon>Bacteroidia</taxon>
        <taxon>Bacteroidales</taxon>
        <taxon>Bacteroidaceae</taxon>
        <taxon>Bacteroides</taxon>
    </lineage>
</organism>
<dbReference type="Proteomes" id="UP001496674">
    <property type="component" value="Chromosome"/>
</dbReference>
<accession>A0ABN6Z6C8</accession>
<sequence>MKEHNCRVCGLYIEDKPWGKDGLCPTYEICPCCGVEFGNEDYTPESIKRFRNNWIQQGAKWDESRDKPENWNLNEQLRDIPDDYL</sequence>
<evidence type="ECO:0000313" key="2">
    <source>
        <dbReference type="Proteomes" id="UP001496674"/>
    </source>
</evidence>
<evidence type="ECO:0000313" key="1">
    <source>
        <dbReference type="EMBL" id="BEG98213.1"/>
    </source>
</evidence>
<dbReference type="RefSeq" id="WP_353332967.1">
    <property type="nucleotide sequence ID" value="NZ_AP028055.1"/>
</dbReference>
<evidence type="ECO:0008006" key="3">
    <source>
        <dbReference type="Google" id="ProtNLM"/>
    </source>
</evidence>
<proteinExistence type="predicted"/>
<gene>
    <name evidence="1" type="ORF">BSYN_04780</name>
</gene>
<reference evidence="1 2" key="1">
    <citation type="submission" date="2023-04" db="EMBL/GenBank/DDBJ databases">
        <title>Draft genome sequence of acteroides sedimenti strain YN3PY1.</title>
        <authorList>
            <person name="Yoshida N."/>
        </authorList>
    </citation>
    <scope>NUCLEOTIDE SEQUENCE [LARGE SCALE GENOMIC DNA]</scope>
    <source>
        <strain evidence="1 2">YN3PY1</strain>
    </source>
</reference>
<name>A0ABN6Z6C8_9BACE</name>
<keyword evidence="2" id="KW-1185">Reference proteome</keyword>
<protein>
    <recommendedName>
        <fullName evidence="3">Cysteine-rich CPCC domain-containing protein</fullName>
    </recommendedName>
</protein>
<dbReference type="EMBL" id="AP028055">
    <property type="protein sequence ID" value="BEG98213.1"/>
    <property type="molecule type" value="Genomic_DNA"/>
</dbReference>